<dbReference type="SMART" id="SM00256">
    <property type="entry name" value="FBOX"/>
    <property type="match status" value="1"/>
</dbReference>
<comment type="caution">
    <text evidence="2">The sequence shown here is derived from an EMBL/GenBank/DDBJ whole genome shotgun (WGS) entry which is preliminary data.</text>
</comment>
<dbReference type="Proteomes" id="UP000613580">
    <property type="component" value="Unassembled WGS sequence"/>
</dbReference>
<gene>
    <name evidence="2" type="ORF">HMN09_01089200</name>
</gene>
<evidence type="ECO:0000313" key="3">
    <source>
        <dbReference type="Proteomes" id="UP000613580"/>
    </source>
</evidence>
<accession>A0A8H6SCH3</accession>
<organism evidence="2 3">
    <name type="scientific">Mycena chlorophos</name>
    <name type="common">Agaric fungus</name>
    <name type="synonym">Agaricus chlorophos</name>
    <dbReference type="NCBI Taxonomy" id="658473"/>
    <lineage>
        <taxon>Eukaryota</taxon>
        <taxon>Fungi</taxon>
        <taxon>Dikarya</taxon>
        <taxon>Basidiomycota</taxon>
        <taxon>Agaricomycotina</taxon>
        <taxon>Agaricomycetes</taxon>
        <taxon>Agaricomycetidae</taxon>
        <taxon>Agaricales</taxon>
        <taxon>Marasmiineae</taxon>
        <taxon>Mycenaceae</taxon>
        <taxon>Mycena</taxon>
    </lineage>
</organism>
<evidence type="ECO:0000313" key="2">
    <source>
        <dbReference type="EMBL" id="KAF7296205.1"/>
    </source>
</evidence>
<reference evidence="2" key="1">
    <citation type="submission" date="2020-05" db="EMBL/GenBank/DDBJ databases">
        <title>Mycena genomes resolve the evolution of fungal bioluminescence.</title>
        <authorList>
            <person name="Tsai I.J."/>
        </authorList>
    </citation>
    <scope>NUCLEOTIDE SEQUENCE</scope>
    <source>
        <strain evidence="2">110903Hualien_Pintung</strain>
    </source>
</reference>
<dbReference type="SUPFAM" id="SSF81383">
    <property type="entry name" value="F-box domain"/>
    <property type="match status" value="1"/>
</dbReference>
<feature type="domain" description="F-box" evidence="1">
    <location>
        <begin position="20"/>
        <end position="72"/>
    </location>
</feature>
<dbReference type="AlphaFoldDB" id="A0A8H6SCH3"/>
<evidence type="ECO:0000259" key="1">
    <source>
        <dbReference type="PROSITE" id="PS50181"/>
    </source>
</evidence>
<dbReference type="EMBL" id="JACAZE010000017">
    <property type="protein sequence ID" value="KAF7296205.1"/>
    <property type="molecule type" value="Genomic_DNA"/>
</dbReference>
<keyword evidence="3" id="KW-1185">Reference proteome</keyword>
<dbReference type="Gene3D" id="1.20.1280.50">
    <property type="match status" value="1"/>
</dbReference>
<dbReference type="PROSITE" id="PS50181">
    <property type="entry name" value="FBOX"/>
    <property type="match status" value="1"/>
</dbReference>
<name>A0A8H6SCH3_MYCCL</name>
<dbReference type="Pfam" id="PF00646">
    <property type="entry name" value="F-box"/>
    <property type="match status" value="1"/>
</dbReference>
<protein>
    <recommendedName>
        <fullName evidence="1">F-box domain-containing protein</fullName>
    </recommendedName>
</protein>
<sequence>MTSVSTSFPQLGPDSDSLIAQPFDALPTELIVRILLKLPFKTLLCRVSRLSKRFRAIVQEDPELGVVLFKRASKVFVERVKGEGERGERGRAVAKHARKVEEEAETFRLHPALNSVSYTLGANADSAGIWVGDPAHPVLVSLSDCCILNDFVSIPALTRMELTVPRGTLIHVFEHLSHPYDVVVENPRGVKLGDVFRELEKESNVVVPRHGATRAKLLDLEGSIFYQGIHDLKRTGLVLKGIVHVDGI</sequence>
<dbReference type="OrthoDB" id="3022179at2759"/>
<proteinExistence type="predicted"/>
<dbReference type="InterPro" id="IPR001810">
    <property type="entry name" value="F-box_dom"/>
</dbReference>
<dbReference type="InterPro" id="IPR036047">
    <property type="entry name" value="F-box-like_dom_sf"/>
</dbReference>